<organism evidence="2 3">
    <name type="scientific">Ramularia collo-cygni</name>
    <dbReference type="NCBI Taxonomy" id="112498"/>
    <lineage>
        <taxon>Eukaryota</taxon>
        <taxon>Fungi</taxon>
        <taxon>Dikarya</taxon>
        <taxon>Ascomycota</taxon>
        <taxon>Pezizomycotina</taxon>
        <taxon>Dothideomycetes</taxon>
        <taxon>Dothideomycetidae</taxon>
        <taxon>Mycosphaerellales</taxon>
        <taxon>Mycosphaerellaceae</taxon>
        <taxon>Ramularia</taxon>
    </lineage>
</organism>
<evidence type="ECO:0000313" key="3">
    <source>
        <dbReference type="Proteomes" id="UP000225277"/>
    </source>
</evidence>
<feature type="compositionally biased region" description="Basic and acidic residues" evidence="1">
    <location>
        <begin position="94"/>
        <end position="113"/>
    </location>
</feature>
<feature type="compositionally biased region" description="Polar residues" evidence="1">
    <location>
        <begin position="42"/>
        <end position="52"/>
    </location>
</feature>
<name>A0A2D3ULX4_9PEZI</name>
<proteinExistence type="predicted"/>
<dbReference type="Proteomes" id="UP000225277">
    <property type="component" value="Unassembled WGS sequence"/>
</dbReference>
<dbReference type="OrthoDB" id="4161095at2759"/>
<evidence type="ECO:0000313" key="2">
    <source>
        <dbReference type="EMBL" id="CZT15682.1"/>
    </source>
</evidence>
<dbReference type="AlphaFoldDB" id="A0A2D3ULX4"/>
<feature type="compositionally biased region" description="Polar residues" evidence="1">
    <location>
        <begin position="18"/>
        <end position="34"/>
    </location>
</feature>
<dbReference type="EMBL" id="FJUY01000001">
    <property type="protein sequence ID" value="CZT15682.1"/>
    <property type="molecule type" value="Genomic_DNA"/>
</dbReference>
<protein>
    <submittedName>
        <fullName evidence="2">Uncharacterized protein</fullName>
    </submittedName>
</protein>
<gene>
    <name evidence="2" type="ORF">RCC_01515</name>
</gene>
<evidence type="ECO:0000256" key="1">
    <source>
        <dbReference type="SAM" id="MobiDB-lite"/>
    </source>
</evidence>
<dbReference type="RefSeq" id="XP_023622578.1">
    <property type="nucleotide sequence ID" value="XM_023766810.1"/>
</dbReference>
<reference evidence="2 3" key="1">
    <citation type="submission" date="2016-03" db="EMBL/GenBank/DDBJ databases">
        <authorList>
            <person name="Ploux O."/>
        </authorList>
    </citation>
    <scope>NUCLEOTIDE SEQUENCE [LARGE SCALE GENOMIC DNA]</scope>
    <source>
        <strain evidence="2 3">URUG2</strain>
    </source>
</reference>
<dbReference type="GeneID" id="35596756"/>
<sequence>MASRSNFSSSMSYSVSSTNQNGETTTSGQQTSHQRTTDENGHTTVRSTNQNLGEPAVESTKQFDSAGRELNGVENGATGSRRVQDISDEQQAQNDRDYEERMEEEYAKREGGA</sequence>
<feature type="region of interest" description="Disordered" evidence="1">
    <location>
        <begin position="1"/>
        <end position="113"/>
    </location>
</feature>
<accession>A0A2D3ULX4</accession>
<keyword evidence="3" id="KW-1185">Reference proteome</keyword>
<feature type="compositionally biased region" description="Low complexity" evidence="1">
    <location>
        <begin position="1"/>
        <end position="17"/>
    </location>
</feature>